<dbReference type="FunFam" id="3.30.160.60:FF:001498">
    <property type="entry name" value="Zinc finger protein 404"/>
    <property type="match status" value="1"/>
</dbReference>
<evidence type="ECO:0000256" key="8">
    <source>
        <dbReference type="ARBA" id="ARBA00023125"/>
    </source>
</evidence>
<keyword evidence="15" id="KW-1185">Reference proteome</keyword>
<dbReference type="InterPro" id="IPR017956">
    <property type="entry name" value="AT_hook_DNA-bd_motif"/>
</dbReference>
<evidence type="ECO:0000256" key="9">
    <source>
        <dbReference type="ARBA" id="ARBA00023163"/>
    </source>
</evidence>
<dbReference type="SMART" id="SM00384">
    <property type="entry name" value="AT_hook"/>
    <property type="match status" value="3"/>
</dbReference>
<gene>
    <name evidence="14" type="ORF">NP493_39g06043</name>
</gene>
<dbReference type="Proteomes" id="UP001209878">
    <property type="component" value="Unassembled WGS sequence"/>
</dbReference>
<keyword evidence="7" id="KW-0805">Transcription regulation</keyword>
<evidence type="ECO:0000256" key="12">
    <source>
        <dbReference type="SAM" id="MobiDB-lite"/>
    </source>
</evidence>
<evidence type="ECO:0000256" key="2">
    <source>
        <dbReference type="ARBA" id="ARBA00006991"/>
    </source>
</evidence>
<dbReference type="AlphaFoldDB" id="A0AAD9PCA4"/>
<organism evidence="14 15">
    <name type="scientific">Ridgeia piscesae</name>
    <name type="common">Tubeworm</name>
    <dbReference type="NCBI Taxonomy" id="27915"/>
    <lineage>
        <taxon>Eukaryota</taxon>
        <taxon>Metazoa</taxon>
        <taxon>Spiralia</taxon>
        <taxon>Lophotrochozoa</taxon>
        <taxon>Annelida</taxon>
        <taxon>Polychaeta</taxon>
        <taxon>Sedentaria</taxon>
        <taxon>Canalipalpata</taxon>
        <taxon>Sabellida</taxon>
        <taxon>Siboglinidae</taxon>
        <taxon>Ridgeia</taxon>
    </lineage>
</organism>
<feature type="domain" description="C2H2-type" evidence="13">
    <location>
        <begin position="739"/>
        <end position="766"/>
    </location>
</feature>
<evidence type="ECO:0000259" key="13">
    <source>
        <dbReference type="PROSITE" id="PS50157"/>
    </source>
</evidence>
<dbReference type="GO" id="GO:0000978">
    <property type="term" value="F:RNA polymerase II cis-regulatory region sequence-specific DNA binding"/>
    <property type="evidence" value="ECO:0007669"/>
    <property type="project" value="TreeGrafter"/>
</dbReference>
<keyword evidence="6" id="KW-0862">Zinc</keyword>
<reference evidence="14" key="1">
    <citation type="journal article" date="2023" name="Mol. Biol. Evol.">
        <title>Third-Generation Sequencing Reveals the Adaptive Role of the Epigenome in Three Deep-Sea Polychaetes.</title>
        <authorList>
            <person name="Perez M."/>
            <person name="Aroh O."/>
            <person name="Sun Y."/>
            <person name="Lan Y."/>
            <person name="Juniper S.K."/>
            <person name="Young C.R."/>
            <person name="Angers B."/>
            <person name="Qian P.Y."/>
        </authorList>
    </citation>
    <scope>NUCLEOTIDE SEQUENCE</scope>
    <source>
        <strain evidence="14">R07B-5</strain>
    </source>
</reference>
<dbReference type="GO" id="GO:0008270">
    <property type="term" value="F:zinc ion binding"/>
    <property type="evidence" value="ECO:0007669"/>
    <property type="project" value="UniProtKB-KW"/>
</dbReference>
<dbReference type="PRINTS" id="PR00929">
    <property type="entry name" value="ATHOOK"/>
</dbReference>
<comment type="similarity">
    <text evidence="2">Belongs to the krueppel C2H2-type zinc-finger protein family.</text>
</comment>
<evidence type="ECO:0000256" key="6">
    <source>
        <dbReference type="ARBA" id="ARBA00022833"/>
    </source>
</evidence>
<feature type="region of interest" description="Disordered" evidence="12">
    <location>
        <begin position="333"/>
        <end position="378"/>
    </location>
</feature>
<dbReference type="GO" id="GO:0005634">
    <property type="term" value="C:nucleus"/>
    <property type="evidence" value="ECO:0007669"/>
    <property type="project" value="UniProtKB-SubCell"/>
</dbReference>
<accession>A0AAD9PCA4</accession>
<feature type="compositionally biased region" description="Polar residues" evidence="12">
    <location>
        <begin position="283"/>
        <end position="300"/>
    </location>
</feature>
<dbReference type="Gene3D" id="3.30.160.60">
    <property type="entry name" value="Classic Zinc Finger"/>
    <property type="match status" value="5"/>
</dbReference>
<feature type="domain" description="C2H2-type" evidence="13">
    <location>
        <begin position="681"/>
        <end position="704"/>
    </location>
</feature>
<feature type="region of interest" description="Disordered" evidence="12">
    <location>
        <begin position="261"/>
        <end position="300"/>
    </location>
</feature>
<comment type="subcellular location">
    <subcellularLocation>
        <location evidence="1">Nucleus</location>
    </subcellularLocation>
</comment>
<feature type="region of interest" description="Disordered" evidence="12">
    <location>
        <begin position="126"/>
        <end position="200"/>
    </location>
</feature>
<evidence type="ECO:0000256" key="3">
    <source>
        <dbReference type="ARBA" id="ARBA00022723"/>
    </source>
</evidence>
<dbReference type="SUPFAM" id="SSF57667">
    <property type="entry name" value="beta-beta-alpha zinc fingers"/>
    <property type="match status" value="3"/>
</dbReference>
<keyword evidence="4" id="KW-0677">Repeat</keyword>
<feature type="compositionally biased region" description="Polar residues" evidence="12">
    <location>
        <begin position="149"/>
        <end position="161"/>
    </location>
</feature>
<feature type="domain" description="C2H2-type" evidence="13">
    <location>
        <begin position="766"/>
        <end position="793"/>
    </location>
</feature>
<feature type="region of interest" description="Disordered" evidence="12">
    <location>
        <begin position="393"/>
        <end position="415"/>
    </location>
</feature>
<dbReference type="PROSITE" id="PS00028">
    <property type="entry name" value="ZINC_FINGER_C2H2_1"/>
    <property type="match status" value="2"/>
</dbReference>
<feature type="compositionally biased region" description="Polar residues" evidence="12">
    <location>
        <begin position="179"/>
        <end position="189"/>
    </location>
</feature>
<name>A0AAD9PCA4_RIDPI</name>
<evidence type="ECO:0000256" key="4">
    <source>
        <dbReference type="ARBA" id="ARBA00022737"/>
    </source>
</evidence>
<evidence type="ECO:0000256" key="10">
    <source>
        <dbReference type="ARBA" id="ARBA00023242"/>
    </source>
</evidence>
<evidence type="ECO:0000256" key="5">
    <source>
        <dbReference type="ARBA" id="ARBA00022771"/>
    </source>
</evidence>
<evidence type="ECO:0000256" key="7">
    <source>
        <dbReference type="ARBA" id="ARBA00023015"/>
    </source>
</evidence>
<evidence type="ECO:0000256" key="1">
    <source>
        <dbReference type="ARBA" id="ARBA00004123"/>
    </source>
</evidence>
<dbReference type="InterPro" id="IPR036236">
    <property type="entry name" value="Znf_C2H2_sf"/>
</dbReference>
<keyword evidence="10" id="KW-0539">Nucleus</keyword>
<dbReference type="FunFam" id="3.30.160.60:FF:000075">
    <property type="entry name" value="Putative zinc finger protein 536"/>
    <property type="match status" value="1"/>
</dbReference>
<comment type="caution">
    <text evidence="14">The sequence shown here is derived from an EMBL/GenBank/DDBJ whole genome shotgun (WGS) entry which is preliminary data.</text>
</comment>
<feature type="compositionally biased region" description="Basic and acidic residues" evidence="12">
    <location>
        <begin position="261"/>
        <end position="281"/>
    </location>
</feature>
<keyword evidence="3" id="KW-0479">Metal-binding</keyword>
<feature type="compositionally biased region" description="Pro residues" evidence="12">
    <location>
        <begin position="404"/>
        <end position="415"/>
    </location>
</feature>
<evidence type="ECO:0000313" key="15">
    <source>
        <dbReference type="Proteomes" id="UP001209878"/>
    </source>
</evidence>
<evidence type="ECO:0000256" key="11">
    <source>
        <dbReference type="PROSITE-ProRule" id="PRU00042"/>
    </source>
</evidence>
<dbReference type="PROSITE" id="PS50157">
    <property type="entry name" value="ZINC_FINGER_C2H2_2"/>
    <property type="match status" value="4"/>
</dbReference>
<sequence>MAEDGGGETEVTTSETTFTQNTEVVQLIMQDDAGQAILPEGQLIQVTTGEGQMHYIQVTDSNGEKQLIQIMPDGQAQYLKVDTEDGSTGELIHISTETDEDAMDPGLEGSDNMVTMEMTLAPADGDEQQELKEEQEPGATESPVEFVQEGQQDTTEPQTVLQDPHVPSAESGTEAGEPASQTPPDEAQTSESAAEEAAREKRKLDLKSAIELTSETVVVVGGKKCVLRVDPQTNHLMAYPFQPTPIPGKRGRGRPRKVIKIETTDKTEPVGDKPTANKDSSDSEATLTVPSSVAPSEQESSAIEGLLGLSELDGRRKSLRVKKKSRILTDYETGPVDGEVEDVEEGADPEASSSGSVTPGYLGTPFKRGRGRPPKVSATQNQMQNFLANLGLPVKRGRGRPRRNPPPGSALPGPIPAFIIPSPGGQAVMMAPLQGLNMSALQRNGQLATILPKPPADGDTGVPQHLMTESSDGGTQYQTLGKSTDSTLTPMDGDLTRCIDEAANAAATIDGAERPGEETDMIMGVRMDMDQLSGDVTSGLELTATEMRKGDSGELGAKLSSLMPPAAVIQLPQHLVPLLVPKREPIKIGLKTSESDLERLKCPRCEYQAYYEQQYQEHIANAHVDEVHRCKCCNFATFDKDSLLAHFKDVHPKCICNICEFMAEHAYVIKRHLMRHNTEGCECEVCGKTYKDQYILKMHLKMVHMPAEVLFECTVCSKKFTRKAHLKRHLRIHDPEKPFKCPHCDYRGCERSDITKHLLIHEEPRHVCEVCGKAFRHIKNKELHVKRHKGQRDYKCGVCDFYGYTFTDIRKHIERKHADAKIVCDKCGAAFKNEVMLNEHQHKQCEMLLIEQALTVVEGHGDDTTTIQIPVGHLGGDTTQLLVDGKHVNVLDNMNFEQVSAVTGRWRCSCRTFCSLVCVFIDVTQFFPL</sequence>
<keyword evidence="9" id="KW-0804">Transcription</keyword>
<dbReference type="PANTHER" id="PTHR24388">
    <property type="entry name" value="ZINC FINGER PROTEIN"/>
    <property type="match status" value="1"/>
</dbReference>
<feature type="domain" description="C2H2-type" evidence="13">
    <location>
        <begin position="711"/>
        <end position="738"/>
    </location>
</feature>
<dbReference type="SMART" id="SM00355">
    <property type="entry name" value="ZnF_C2H2"/>
    <property type="match status" value="9"/>
</dbReference>
<dbReference type="PANTHER" id="PTHR24388:SF104">
    <property type="entry name" value="AT-RICH BINDING PROTEIN-RELATED"/>
    <property type="match status" value="1"/>
</dbReference>
<feature type="compositionally biased region" description="Acidic residues" evidence="12">
    <location>
        <begin position="338"/>
        <end position="348"/>
    </location>
</feature>
<keyword evidence="5 11" id="KW-0863">Zinc-finger</keyword>
<evidence type="ECO:0000313" key="14">
    <source>
        <dbReference type="EMBL" id="KAK2192093.1"/>
    </source>
</evidence>
<protein>
    <recommendedName>
        <fullName evidence="13">C2H2-type domain-containing protein</fullName>
    </recommendedName>
</protein>
<dbReference type="InterPro" id="IPR013087">
    <property type="entry name" value="Znf_C2H2_type"/>
</dbReference>
<dbReference type="EMBL" id="JAODUO010000039">
    <property type="protein sequence ID" value="KAK2192093.1"/>
    <property type="molecule type" value="Genomic_DNA"/>
</dbReference>
<keyword evidence="8" id="KW-0238">DNA-binding</keyword>
<dbReference type="Pfam" id="PF00096">
    <property type="entry name" value="zf-C2H2"/>
    <property type="match status" value="1"/>
</dbReference>
<dbReference type="GO" id="GO:0000981">
    <property type="term" value="F:DNA-binding transcription factor activity, RNA polymerase II-specific"/>
    <property type="evidence" value="ECO:0007669"/>
    <property type="project" value="TreeGrafter"/>
</dbReference>
<dbReference type="InterPro" id="IPR050527">
    <property type="entry name" value="Snail/Krueppel_Znf"/>
</dbReference>
<proteinExistence type="inferred from homology"/>